<sequence length="46" mass="4849">MSESSHERDPEQQEIADVQEELDEQSDGDGLAAEAGSGEETGLSQG</sequence>
<feature type="region of interest" description="Disordered" evidence="1">
    <location>
        <begin position="1"/>
        <end position="46"/>
    </location>
</feature>
<dbReference type="AlphaFoldDB" id="A0A6I3JAD6"/>
<dbReference type="Proteomes" id="UP000433406">
    <property type="component" value="Unassembled WGS sequence"/>
</dbReference>
<evidence type="ECO:0000256" key="1">
    <source>
        <dbReference type="SAM" id="MobiDB-lite"/>
    </source>
</evidence>
<comment type="caution">
    <text evidence="2">The sequence shown here is derived from an EMBL/GenBank/DDBJ whole genome shotgun (WGS) entry which is preliminary data.</text>
</comment>
<name>A0A6I3JAD6_9ACTN</name>
<keyword evidence="3" id="KW-1185">Reference proteome</keyword>
<evidence type="ECO:0000313" key="3">
    <source>
        <dbReference type="Proteomes" id="UP000433406"/>
    </source>
</evidence>
<dbReference type="EMBL" id="WLCI01000003">
    <property type="protein sequence ID" value="MTB94055.1"/>
    <property type="molecule type" value="Genomic_DNA"/>
</dbReference>
<dbReference type="RefSeq" id="WP_154613834.1">
    <property type="nucleotide sequence ID" value="NZ_CP053660.1"/>
</dbReference>
<proteinExistence type="predicted"/>
<evidence type="ECO:0000313" key="2">
    <source>
        <dbReference type="EMBL" id="MTB94055.1"/>
    </source>
</evidence>
<feature type="compositionally biased region" description="Basic and acidic residues" evidence="1">
    <location>
        <begin position="1"/>
        <end position="11"/>
    </location>
</feature>
<gene>
    <name evidence="2" type="ORF">GGQ22_03070</name>
</gene>
<accession>A0A6I3JAD6</accession>
<reference evidence="2 3" key="1">
    <citation type="submission" date="2019-10" db="EMBL/GenBank/DDBJ databases">
        <title>Nocardioides novel species isolated from the excrement of Marmot.</title>
        <authorList>
            <person name="Zhang G."/>
        </authorList>
    </citation>
    <scope>NUCLEOTIDE SEQUENCE [LARGE SCALE GENOMIC DNA]</scope>
    <source>
        <strain evidence="3">zg-579</strain>
    </source>
</reference>
<protein>
    <submittedName>
        <fullName evidence="2">Uncharacterized protein</fullName>
    </submittedName>
</protein>
<feature type="compositionally biased region" description="Acidic residues" evidence="1">
    <location>
        <begin position="12"/>
        <end position="27"/>
    </location>
</feature>
<organism evidence="2 3">
    <name type="scientific">Nocardioides marmotae</name>
    <dbReference type="NCBI Taxonomy" id="2663857"/>
    <lineage>
        <taxon>Bacteria</taxon>
        <taxon>Bacillati</taxon>
        <taxon>Actinomycetota</taxon>
        <taxon>Actinomycetes</taxon>
        <taxon>Propionibacteriales</taxon>
        <taxon>Nocardioidaceae</taxon>
        <taxon>Nocardioides</taxon>
    </lineage>
</organism>